<dbReference type="Proteomes" id="UP000054359">
    <property type="component" value="Unassembled WGS sequence"/>
</dbReference>
<sequence length="92" mass="10621">MCQISTWFEGSCLNFFAAVKFTYCWYNKLTSAESCNTQLKINHDTVTNWKEEVCTHACYVDEIKINGNKRTVDVDESLFTRKCNAGYVPFAQ</sequence>
<proteinExistence type="predicted"/>
<feature type="non-terminal residue" evidence="1">
    <location>
        <position position="92"/>
    </location>
</feature>
<keyword evidence="2" id="KW-1185">Reference proteome</keyword>
<organism evidence="1 2">
    <name type="scientific">Stegodyphus mimosarum</name>
    <name type="common">African social velvet spider</name>
    <dbReference type="NCBI Taxonomy" id="407821"/>
    <lineage>
        <taxon>Eukaryota</taxon>
        <taxon>Metazoa</taxon>
        <taxon>Ecdysozoa</taxon>
        <taxon>Arthropoda</taxon>
        <taxon>Chelicerata</taxon>
        <taxon>Arachnida</taxon>
        <taxon>Araneae</taxon>
        <taxon>Araneomorphae</taxon>
        <taxon>Entelegynae</taxon>
        <taxon>Eresoidea</taxon>
        <taxon>Eresidae</taxon>
        <taxon>Stegodyphus</taxon>
    </lineage>
</organism>
<accession>A0A087THN7</accession>
<name>A0A087THN7_STEMI</name>
<dbReference type="AlphaFoldDB" id="A0A087THN7"/>
<evidence type="ECO:0000313" key="1">
    <source>
        <dbReference type="EMBL" id="KFM64626.1"/>
    </source>
</evidence>
<protein>
    <submittedName>
        <fullName evidence="1">Uncharacterized protein</fullName>
    </submittedName>
</protein>
<dbReference type="STRING" id="407821.A0A087THN7"/>
<reference evidence="1 2" key="1">
    <citation type="submission" date="2013-11" db="EMBL/GenBank/DDBJ databases">
        <title>Genome sequencing of Stegodyphus mimosarum.</title>
        <authorList>
            <person name="Bechsgaard J."/>
        </authorList>
    </citation>
    <scope>NUCLEOTIDE SEQUENCE [LARGE SCALE GENOMIC DNA]</scope>
</reference>
<dbReference type="EMBL" id="KK115270">
    <property type="protein sequence ID" value="KFM64626.1"/>
    <property type="molecule type" value="Genomic_DNA"/>
</dbReference>
<gene>
    <name evidence="1" type="ORF">X975_17409</name>
</gene>
<evidence type="ECO:0000313" key="2">
    <source>
        <dbReference type="Proteomes" id="UP000054359"/>
    </source>
</evidence>
<dbReference type="OrthoDB" id="5862080at2759"/>